<dbReference type="CDD" id="cd13590">
    <property type="entry name" value="PBP2_PotD_PotF_like"/>
    <property type="match status" value="1"/>
</dbReference>
<dbReference type="Pfam" id="PF13416">
    <property type="entry name" value="SBP_bac_8"/>
    <property type="match status" value="1"/>
</dbReference>
<dbReference type="InterPro" id="IPR006059">
    <property type="entry name" value="SBP"/>
</dbReference>
<proteinExistence type="predicted"/>
<dbReference type="EMBL" id="CP061799">
    <property type="protein sequence ID" value="QTA82793.1"/>
    <property type="molecule type" value="Genomic_DNA"/>
</dbReference>
<sequence>MKKKQIRCWTVLFLLLGFAIIKPLDAAEKQTLVFLNWAEYLNPDLVKEFETEFNAEIKEIFFETDEMRNEKLGLTMGQGYDLVLISGSAISQYIRMQWLARLDLSRIPNIIHISPRWRDAFPGSDAYAVPYTWGTIGIAYRQDIIKTKITSWKQLFEPEESLKGKIMMIKDSNDTIGMALKALGYSINSTSAKELDQAEKLLLSQKPFVKKYSSLILSEKSGLITGSYHMAMAYNGDALTLQTRDKNIEFIVPQEGTNIWIDYLAVMRGSNKKELAYSFINFLNKPENAARSASFLYYATPNKSAEIFLEPEYLKNPVIYPDEAVLSRSEFYKPVPAQAKKKRNSIFSKLLR</sequence>
<protein>
    <submittedName>
        <fullName evidence="6">Extracellular solute-binding protein</fullName>
    </submittedName>
</protein>
<reference evidence="6" key="1">
    <citation type="journal article" date="2021" name="Microb. Physiol.">
        <title>Proteogenomic Insights into the Physiology of Marine, Sulfate-Reducing, Filamentous Desulfonema limicola and Desulfonema magnum.</title>
        <authorList>
            <person name="Schnaars V."/>
            <person name="Wohlbrand L."/>
            <person name="Scheve S."/>
            <person name="Hinrichs C."/>
            <person name="Reinhardt R."/>
            <person name="Rabus R."/>
        </authorList>
    </citation>
    <scope>NUCLEOTIDE SEQUENCE</scope>
    <source>
        <strain evidence="6">5ac10</strain>
    </source>
</reference>
<dbReference type="PIRSF" id="PIRSF019574">
    <property type="entry name" value="Periplasmic_polyamine_BP"/>
    <property type="match status" value="1"/>
</dbReference>
<dbReference type="KEGG" id="dli:dnl_51770"/>
<feature type="binding site" evidence="5">
    <location>
        <position position="39"/>
    </location>
    <ligand>
        <name>spermidine</name>
        <dbReference type="ChEBI" id="CHEBI:57834"/>
    </ligand>
</feature>
<gene>
    <name evidence="6" type="ORF">dnl_51770</name>
</gene>
<dbReference type="GO" id="GO:0019808">
    <property type="term" value="F:polyamine binding"/>
    <property type="evidence" value="ECO:0007669"/>
    <property type="project" value="InterPro"/>
</dbReference>
<evidence type="ECO:0000256" key="4">
    <source>
        <dbReference type="ARBA" id="ARBA00022764"/>
    </source>
</evidence>
<keyword evidence="2" id="KW-0813">Transport</keyword>
<evidence type="ECO:0000313" key="7">
    <source>
        <dbReference type="Proteomes" id="UP000663720"/>
    </source>
</evidence>
<keyword evidence="4" id="KW-0574">Periplasm</keyword>
<keyword evidence="3" id="KW-0732">Signal</keyword>
<keyword evidence="7" id="KW-1185">Reference proteome</keyword>
<evidence type="ECO:0000256" key="1">
    <source>
        <dbReference type="ARBA" id="ARBA00004418"/>
    </source>
</evidence>
<dbReference type="Proteomes" id="UP000663720">
    <property type="component" value="Chromosome"/>
</dbReference>
<dbReference type="AlphaFoldDB" id="A0A975BCF7"/>
<evidence type="ECO:0000256" key="2">
    <source>
        <dbReference type="ARBA" id="ARBA00022448"/>
    </source>
</evidence>
<dbReference type="InterPro" id="IPR001188">
    <property type="entry name" value="Sperm_putr-bd"/>
</dbReference>
<dbReference type="Gene3D" id="3.40.190.10">
    <property type="entry name" value="Periplasmic binding protein-like II"/>
    <property type="match status" value="2"/>
</dbReference>
<dbReference type="GO" id="GO:0042597">
    <property type="term" value="C:periplasmic space"/>
    <property type="evidence" value="ECO:0007669"/>
    <property type="project" value="UniProtKB-SubCell"/>
</dbReference>
<evidence type="ECO:0000313" key="6">
    <source>
        <dbReference type="EMBL" id="QTA82793.1"/>
    </source>
</evidence>
<name>A0A975BCF7_9BACT</name>
<dbReference type="RefSeq" id="WP_207688680.1">
    <property type="nucleotide sequence ID" value="NZ_CP061799.1"/>
</dbReference>
<evidence type="ECO:0000256" key="5">
    <source>
        <dbReference type="PIRSR" id="PIRSR019574-1"/>
    </source>
</evidence>
<comment type="subcellular location">
    <subcellularLocation>
        <location evidence="1">Periplasm</location>
    </subcellularLocation>
</comment>
<accession>A0A975BCF7</accession>
<dbReference type="PANTHER" id="PTHR30222:SF17">
    <property type="entry name" value="SPERMIDINE_PUTRESCINE-BINDING PERIPLASMIC PROTEIN"/>
    <property type="match status" value="1"/>
</dbReference>
<dbReference type="GO" id="GO:0015846">
    <property type="term" value="P:polyamine transport"/>
    <property type="evidence" value="ECO:0007669"/>
    <property type="project" value="InterPro"/>
</dbReference>
<dbReference type="PRINTS" id="PR00909">
    <property type="entry name" value="SPERMDNBNDNG"/>
</dbReference>
<evidence type="ECO:0000256" key="3">
    <source>
        <dbReference type="ARBA" id="ARBA00022729"/>
    </source>
</evidence>
<dbReference type="PANTHER" id="PTHR30222">
    <property type="entry name" value="SPERMIDINE/PUTRESCINE-BINDING PERIPLASMIC PROTEIN"/>
    <property type="match status" value="1"/>
</dbReference>
<organism evidence="6 7">
    <name type="scientific">Desulfonema limicola</name>
    <dbReference type="NCBI Taxonomy" id="45656"/>
    <lineage>
        <taxon>Bacteria</taxon>
        <taxon>Pseudomonadati</taxon>
        <taxon>Thermodesulfobacteriota</taxon>
        <taxon>Desulfobacteria</taxon>
        <taxon>Desulfobacterales</taxon>
        <taxon>Desulfococcaceae</taxon>
        <taxon>Desulfonema</taxon>
    </lineage>
</organism>
<dbReference type="SUPFAM" id="SSF53850">
    <property type="entry name" value="Periplasmic binding protein-like II"/>
    <property type="match status" value="1"/>
</dbReference>